<feature type="binding site" evidence="7">
    <location>
        <position position="131"/>
    </location>
    <ligand>
        <name>Zn(2+)</name>
        <dbReference type="ChEBI" id="CHEBI:29105"/>
        <label>1</label>
    </ligand>
</feature>
<dbReference type="STRING" id="45076.Lwor_0310"/>
<proteinExistence type="inferred from homology"/>
<dbReference type="GO" id="GO:0004416">
    <property type="term" value="F:hydroxyacylglutathione hydrolase activity"/>
    <property type="evidence" value="ECO:0007669"/>
    <property type="project" value="UniProtKB-UniRule"/>
</dbReference>
<evidence type="ECO:0000313" key="9">
    <source>
        <dbReference type="EMBL" id="KTD82007.1"/>
    </source>
</evidence>
<evidence type="ECO:0000256" key="4">
    <source>
        <dbReference type="ARBA" id="ARBA00022723"/>
    </source>
</evidence>
<dbReference type="InterPro" id="IPR035680">
    <property type="entry name" value="Clx_II_MBL"/>
</dbReference>
<comment type="cofactor">
    <cofactor evidence="7">
        <name>Zn(2+)</name>
        <dbReference type="ChEBI" id="CHEBI:29105"/>
    </cofactor>
    <text evidence="7">Binds 2 Zn(2+) ions per subunit.</text>
</comment>
<keyword evidence="5 7" id="KW-0378">Hydrolase</keyword>
<dbReference type="CDD" id="cd07723">
    <property type="entry name" value="hydroxyacylglutathione_hydrolase_MBL-fold"/>
    <property type="match status" value="1"/>
</dbReference>
<feature type="binding site" evidence="7">
    <location>
        <position position="59"/>
    </location>
    <ligand>
        <name>Zn(2+)</name>
        <dbReference type="ChEBI" id="CHEBI:29105"/>
        <label>2</label>
    </ligand>
</feature>
<comment type="pathway">
    <text evidence="2 7">Secondary metabolite metabolism; methylglyoxal degradation; (R)-lactate from methylglyoxal: step 2/2.</text>
</comment>
<keyword evidence="4 7" id="KW-0479">Metal-binding</keyword>
<dbReference type="UniPathway" id="UPA00619">
    <property type="reaction ID" value="UER00676"/>
</dbReference>
<dbReference type="Pfam" id="PF00753">
    <property type="entry name" value="Lactamase_B"/>
    <property type="match status" value="1"/>
</dbReference>
<dbReference type="InterPro" id="IPR001279">
    <property type="entry name" value="Metallo-B-lactamas"/>
</dbReference>
<dbReference type="AlphaFoldDB" id="A0A0W1AL02"/>
<accession>A0A0W1AL02</accession>
<dbReference type="PANTHER" id="PTHR43705">
    <property type="entry name" value="HYDROXYACYLGLUTATHIONE HYDROLASE"/>
    <property type="match status" value="1"/>
</dbReference>
<comment type="function">
    <text evidence="7">Thiolesterase that catalyzes the hydrolysis of S-D-lactoyl-glutathione to form glutathione and D-lactic acid.</text>
</comment>
<feature type="binding site" evidence="7">
    <location>
        <position position="169"/>
    </location>
    <ligand>
        <name>Zn(2+)</name>
        <dbReference type="ChEBI" id="CHEBI:29105"/>
        <label>2</label>
    </ligand>
</feature>
<protein>
    <recommendedName>
        <fullName evidence="7">Hydroxyacylglutathione hydrolase</fullName>
        <ecNumber evidence="7">3.1.2.6</ecNumber>
    </recommendedName>
    <alternativeName>
        <fullName evidence="7">Glyoxalase II</fullName>
        <shortName evidence="7">Glx II</shortName>
    </alternativeName>
</protein>
<dbReference type="PANTHER" id="PTHR43705:SF1">
    <property type="entry name" value="HYDROXYACYLGLUTATHIONE HYDROLASE GLOB"/>
    <property type="match status" value="1"/>
</dbReference>
<dbReference type="GO" id="GO:0046872">
    <property type="term" value="F:metal ion binding"/>
    <property type="evidence" value="ECO:0007669"/>
    <property type="project" value="UniProtKB-KW"/>
</dbReference>
<keyword evidence="10" id="KW-1185">Reference proteome</keyword>
<dbReference type="PATRIC" id="fig|45076.6.peg.343"/>
<evidence type="ECO:0000256" key="7">
    <source>
        <dbReference type="HAMAP-Rule" id="MF_01374"/>
    </source>
</evidence>
<feature type="binding site" evidence="7">
    <location>
        <position position="57"/>
    </location>
    <ligand>
        <name>Zn(2+)</name>
        <dbReference type="ChEBI" id="CHEBI:29105"/>
        <label>1</label>
    </ligand>
</feature>
<dbReference type="GO" id="GO:0019243">
    <property type="term" value="P:methylglyoxal catabolic process to D-lactate via S-lactoyl-glutathione"/>
    <property type="evidence" value="ECO:0007669"/>
    <property type="project" value="UniProtKB-UniRule"/>
</dbReference>
<dbReference type="SMART" id="SM00849">
    <property type="entry name" value="Lactamase_B"/>
    <property type="match status" value="1"/>
</dbReference>
<feature type="binding site" evidence="7">
    <location>
        <position position="112"/>
    </location>
    <ligand>
        <name>Zn(2+)</name>
        <dbReference type="ChEBI" id="CHEBI:29105"/>
        <label>1</label>
    </ligand>
</feature>
<gene>
    <name evidence="7 9" type="primary">gloB</name>
    <name evidence="9" type="ORF">Lwor_0310</name>
</gene>
<organism evidence="9 10">
    <name type="scientific">Legionella worsleiensis</name>
    <dbReference type="NCBI Taxonomy" id="45076"/>
    <lineage>
        <taxon>Bacteria</taxon>
        <taxon>Pseudomonadati</taxon>
        <taxon>Pseudomonadota</taxon>
        <taxon>Gammaproteobacteria</taxon>
        <taxon>Legionellales</taxon>
        <taxon>Legionellaceae</taxon>
        <taxon>Legionella</taxon>
    </lineage>
</organism>
<feature type="binding site" evidence="7">
    <location>
        <position position="55"/>
    </location>
    <ligand>
        <name>Zn(2+)</name>
        <dbReference type="ChEBI" id="CHEBI:29105"/>
        <label>1</label>
    </ligand>
</feature>
<keyword evidence="6 7" id="KW-0862">Zinc</keyword>
<reference evidence="9 10" key="1">
    <citation type="submission" date="2015-11" db="EMBL/GenBank/DDBJ databases">
        <title>Genomic analysis of 38 Legionella species identifies large and diverse effector repertoires.</title>
        <authorList>
            <person name="Burstein D."/>
            <person name="Amaro F."/>
            <person name="Zusman T."/>
            <person name="Lifshitz Z."/>
            <person name="Cohen O."/>
            <person name="Gilbert J.A."/>
            <person name="Pupko T."/>
            <person name="Shuman H.A."/>
            <person name="Segal G."/>
        </authorList>
    </citation>
    <scope>NUCLEOTIDE SEQUENCE [LARGE SCALE GENOMIC DNA]</scope>
    <source>
        <strain evidence="9 10">ATCC 49508</strain>
    </source>
</reference>
<feature type="binding site" evidence="7">
    <location>
        <position position="131"/>
    </location>
    <ligand>
        <name>Zn(2+)</name>
        <dbReference type="ChEBI" id="CHEBI:29105"/>
        <label>2</label>
    </ligand>
</feature>
<evidence type="ECO:0000313" key="10">
    <source>
        <dbReference type="Proteomes" id="UP000054662"/>
    </source>
</evidence>
<comment type="caution">
    <text evidence="9">The sequence shown here is derived from an EMBL/GenBank/DDBJ whole genome shotgun (WGS) entry which is preliminary data.</text>
</comment>
<evidence type="ECO:0000259" key="8">
    <source>
        <dbReference type="SMART" id="SM00849"/>
    </source>
</evidence>
<feature type="binding site" evidence="7">
    <location>
        <position position="60"/>
    </location>
    <ligand>
        <name>Zn(2+)</name>
        <dbReference type="ChEBI" id="CHEBI:29105"/>
        <label>2</label>
    </ligand>
</feature>
<dbReference type="PIRSF" id="PIRSF005457">
    <property type="entry name" value="Glx"/>
    <property type="match status" value="1"/>
</dbReference>
<dbReference type="Proteomes" id="UP000054662">
    <property type="component" value="Unassembled WGS sequence"/>
</dbReference>
<dbReference type="InterPro" id="IPR017782">
    <property type="entry name" value="Hydroxyacylglutathione_Hdrlase"/>
</dbReference>
<evidence type="ECO:0000256" key="2">
    <source>
        <dbReference type="ARBA" id="ARBA00004963"/>
    </source>
</evidence>
<dbReference type="Gene3D" id="3.60.15.10">
    <property type="entry name" value="Ribonuclease Z/Hydroxyacylglutathione hydrolase-like"/>
    <property type="match status" value="1"/>
</dbReference>
<sequence>MIQVTPIPAFTDNYIWAITEDNSHVFDCVDPGEAEPVLHFAQKNQLELRTILLTHHHNDHIGGVSDLIQAYPDCQVYGPNDSRIPHITKTVCEHQKIQIGTLSFQVLFNPGHTSTHISYFETEKKWLFCGDTLFSAGCGRVFDGTIEQLHESLNLFKTLPPNTLVFCAHEYTQQNLKFALSVEPQNKSIKDNLDQFSSNPPHCSLPSPLERELAVNPFLRTDKKEVIEYALQHGAGSADSLEVFKILRMKKNSFQ</sequence>
<comment type="similarity">
    <text evidence="3 7">Belongs to the metallo-beta-lactamase superfamily. Glyoxalase II family.</text>
</comment>
<feature type="domain" description="Metallo-beta-lactamase" evidence="8">
    <location>
        <begin position="12"/>
        <end position="169"/>
    </location>
</feature>
<evidence type="ECO:0000256" key="6">
    <source>
        <dbReference type="ARBA" id="ARBA00022833"/>
    </source>
</evidence>
<comment type="catalytic activity">
    <reaction evidence="1 7">
        <text>an S-(2-hydroxyacyl)glutathione + H2O = a 2-hydroxy carboxylate + glutathione + H(+)</text>
        <dbReference type="Rhea" id="RHEA:21864"/>
        <dbReference type="ChEBI" id="CHEBI:15377"/>
        <dbReference type="ChEBI" id="CHEBI:15378"/>
        <dbReference type="ChEBI" id="CHEBI:57925"/>
        <dbReference type="ChEBI" id="CHEBI:58896"/>
        <dbReference type="ChEBI" id="CHEBI:71261"/>
        <dbReference type="EC" id="3.1.2.6"/>
    </reaction>
</comment>
<dbReference type="NCBIfam" id="TIGR03413">
    <property type="entry name" value="GSH_gloB"/>
    <property type="match status" value="1"/>
</dbReference>
<comment type="subunit">
    <text evidence="7">Monomer.</text>
</comment>
<dbReference type="EC" id="3.1.2.6" evidence="7"/>
<evidence type="ECO:0000256" key="5">
    <source>
        <dbReference type="ARBA" id="ARBA00022801"/>
    </source>
</evidence>
<dbReference type="EMBL" id="LNZC01000002">
    <property type="protein sequence ID" value="KTD82007.1"/>
    <property type="molecule type" value="Genomic_DNA"/>
</dbReference>
<dbReference type="InterPro" id="IPR050110">
    <property type="entry name" value="Glyoxalase_II_hydrolase"/>
</dbReference>
<evidence type="ECO:0000256" key="3">
    <source>
        <dbReference type="ARBA" id="ARBA00006759"/>
    </source>
</evidence>
<dbReference type="InterPro" id="IPR032282">
    <property type="entry name" value="HAGH_C"/>
</dbReference>
<dbReference type="Pfam" id="PF16123">
    <property type="entry name" value="HAGH_C"/>
    <property type="match status" value="1"/>
</dbReference>
<dbReference type="HAMAP" id="MF_01374">
    <property type="entry name" value="Glyoxalase_2"/>
    <property type="match status" value="1"/>
</dbReference>
<dbReference type="InterPro" id="IPR036866">
    <property type="entry name" value="RibonucZ/Hydroxyglut_hydro"/>
</dbReference>
<evidence type="ECO:0000256" key="1">
    <source>
        <dbReference type="ARBA" id="ARBA00001623"/>
    </source>
</evidence>
<dbReference type="SUPFAM" id="SSF56281">
    <property type="entry name" value="Metallo-hydrolase/oxidoreductase"/>
    <property type="match status" value="1"/>
</dbReference>
<name>A0A0W1AL02_9GAMM</name>